<evidence type="ECO:0000313" key="1">
    <source>
        <dbReference type="EMBL" id="EIW51291.1"/>
    </source>
</evidence>
<evidence type="ECO:0000313" key="2">
    <source>
        <dbReference type="Proteomes" id="UP000054317"/>
    </source>
</evidence>
<dbReference type="EMBL" id="JH711873">
    <property type="protein sequence ID" value="EIW51291.1"/>
    <property type="molecule type" value="Genomic_DNA"/>
</dbReference>
<gene>
    <name evidence="1" type="ORF">TRAVEDRAFT_80274</name>
</gene>
<accession>R7S679</accession>
<dbReference type="GeneID" id="19420404"/>
<keyword evidence="2" id="KW-1185">Reference proteome</keyword>
<sequence>VFPGAVHPEAPPDPERTAEAFLSTKKKYKPVARKVRPVLGSTPEQFRVERNITGDPLADMPELPTNPTDFVPTGRYTAERQEAFDKAHSEDFLWPEE</sequence>
<reference evidence="2" key="1">
    <citation type="journal article" date="2012" name="Science">
        <title>The Paleozoic origin of enzymatic lignin decomposition reconstructed from 31 fungal genomes.</title>
        <authorList>
            <person name="Floudas D."/>
            <person name="Binder M."/>
            <person name="Riley R."/>
            <person name="Barry K."/>
            <person name="Blanchette R.A."/>
            <person name="Henrissat B."/>
            <person name="Martinez A.T."/>
            <person name="Otillar R."/>
            <person name="Spatafora J.W."/>
            <person name="Yadav J.S."/>
            <person name="Aerts A."/>
            <person name="Benoit I."/>
            <person name="Boyd A."/>
            <person name="Carlson A."/>
            <person name="Copeland A."/>
            <person name="Coutinho P.M."/>
            <person name="de Vries R.P."/>
            <person name="Ferreira P."/>
            <person name="Findley K."/>
            <person name="Foster B."/>
            <person name="Gaskell J."/>
            <person name="Glotzer D."/>
            <person name="Gorecki P."/>
            <person name="Heitman J."/>
            <person name="Hesse C."/>
            <person name="Hori C."/>
            <person name="Igarashi K."/>
            <person name="Jurgens J.A."/>
            <person name="Kallen N."/>
            <person name="Kersten P."/>
            <person name="Kohler A."/>
            <person name="Kuees U."/>
            <person name="Kumar T.K.A."/>
            <person name="Kuo A."/>
            <person name="LaButti K."/>
            <person name="Larrondo L.F."/>
            <person name="Lindquist E."/>
            <person name="Ling A."/>
            <person name="Lombard V."/>
            <person name="Lucas S."/>
            <person name="Lundell T."/>
            <person name="Martin R."/>
            <person name="McLaughlin D.J."/>
            <person name="Morgenstern I."/>
            <person name="Morin E."/>
            <person name="Murat C."/>
            <person name="Nagy L.G."/>
            <person name="Nolan M."/>
            <person name="Ohm R.A."/>
            <person name="Patyshakuliyeva A."/>
            <person name="Rokas A."/>
            <person name="Ruiz-Duenas F.J."/>
            <person name="Sabat G."/>
            <person name="Salamov A."/>
            <person name="Samejima M."/>
            <person name="Schmutz J."/>
            <person name="Slot J.C."/>
            <person name="St John F."/>
            <person name="Stenlid J."/>
            <person name="Sun H."/>
            <person name="Sun S."/>
            <person name="Syed K."/>
            <person name="Tsang A."/>
            <person name="Wiebenga A."/>
            <person name="Young D."/>
            <person name="Pisabarro A."/>
            <person name="Eastwood D.C."/>
            <person name="Martin F."/>
            <person name="Cullen D."/>
            <person name="Grigoriev I.V."/>
            <person name="Hibbett D.S."/>
        </authorList>
    </citation>
    <scope>NUCLEOTIDE SEQUENCE [LARGE SCALE GENOMIC DNA]</scope>
    <source>
        <strain evidence="2">FP-101664</strain>
    </source>
</reference>
<protein>
    <submittedName>
        <fullName evidence="1">Uncharacterized protein</fullName>
    </submittedName>
</protein>
<name>R7S679_TRAVS</name>
<feature type="non-terminal residue" evidence="1">
    <location>
        <position position="97"/>
    </location>
</feature>
<organism evidence="1 2">
    <name type="scientific">Trametes versicolor (strain FP-101664)</name>
    <name type="common">White-rot fungus</name>
    <name type="synonym">Coriolus versicolor</name>
    <dbReference type="NCBI Taxonomy" id="717944"/>
    <lineage>
        <taxon>Eukaryota</taxon>
        <taxon>Fungi</taxon>
        <taxon>Dikarya</taxon>
        <taxon>Basidiomycota</taxon>
        <taxon>Agaricomycotina</taxon>
        <taxon>Agaricomycetes</taxon>
        <taxon>Polyporales</taxon>
        <taxon>Polyporaceae</taxon>
        <taxon>Trametes</taxon>
    </lineage>
</organism>
<dbReference type="RefSeq" id="XP_008045823.1">
    <property type="nucleotide sequence ID" value="XM_008047632.1"/>
</dbReference>
<feature type="non-terminal residue" evidence="1">
    <location>
        <position position="1"/>
    </location>
</feature>
<dbReference type="KEGG" id="tvs:TRAVEDRAFT_80274"/>
<dbReference type="Proteomes" id="UP000054317">
    <property type="component" value="Unassembled WGS sequence"/>
</dbReference>
<dbReference type="AlphaFoldDB" id="R7S679"/>
<proteinExistence type="predicted"/>
<dbReference type="OrthoDB" id="5599163at2759"/>
<dbReference type="OMA" id="KMDKQHE"/>